<dbReference type="InterPro" id="IPR006683">
    <property type="entry name" value="Thioestr_dom"/>
</dbReference>
<dbReference type="SUPFAM" id="SSF54637">
    <property type="entry name" value="Thioesterase/thiol ester dehydrase-isomerase"/>
    <property type="match status" value="1"/>
</dbReference>
<dbReference type="Gene3D" id="3.10.129.10">
    <property type="entry name" value="Hotdog Thioesterase"/>
    <property type="match status" value="1"/>
</dbReference>
<protein>
    <recommendedName>
        <fullName evidence="1">Thioesterase domain-containing protein</fullName>
    </recommendedName>
</protein>
<evidence type="ECO:0000313" key="3">
    <source>
        <dbReference type="Proteomes" id="UP000288859"/>
    </source>
</evidence>
<dbReference type="Proteomes" id="UP000288859">
    <property type="component" value="Unassembled WGS sequence"/>
</dbReference>
<dbReference type="CDD" id="cd03443">
    <property type="entry name" value="PaaI_thioesterase"/>
    <property type="match status" value="1"/>
</dbReference>
<dbReference type="PANTHER" id="PTHR47260">
    <property type="entry name" value="UPF0644 PROTEIN PB2B4.06"/>
    <property type="match status" value="1"/>
</dbReference>
<sequence length="200" mass="22386">MADVEANVAFFQMVPWTRQVLATGMFEAIPTSYRTSRQAGEDTFFHETLNTSSTFPHWLWLARKQAASVELDRSPRYSTGCASPSLSQLNSMFLVEVGEAMWGFKHTMHGGAICALLDQALSLCAGRYQKASEHTNGTLYTATLSVNFRHPVIVPAVLMVECWLEQHTGRKWRIHARLVDGQHRTLSEAQGVWILSSSVL</sequence>
<dbReference type="OrthoDB" id="506431at2759"/>
<gene>
    <name evidence="2" type="ORF">B0A52_02508</name>
</gene>
<dbReference type="InterPro" id="IPR052061">
    <property type="entry name" value="PTE-AB_protein"/>
</dbReference>
<dbReference type="Pfam" id="PF03061">
    <property type="entry name" value="4HBT"/>
    <property type="match status" value="1"/>
</dbReference>
<dbReference type="AlphaFoldDB" id="A0A438ND62"/>
<dbReference type="InterPro" id="IPR029069">
    <property type="entry name" value="HotDog_dom_sf"/>
</dbReference>
<name>A0A438ND62_EXOME</name>
<feature type="domain" description="Thioesterase" evidence="1">
    <location>
        <begin position="107"/>
        <end position="185"/>
    </location>
</feature>
<dbReference type="VEuPathDB" id="FungiDB:PV10_06396"/>
<accession>A0A438ND62</accession>
<evidence type="ECO:0000259" key="1">
    <source>
        <dbReference type="Pfam" id="PF03061"/>
    </source>
</evidence>
<evidence type="ECO:0000313" key="2">
    <source>
        <dbReference type="EMBL" id="RVX73618.1"/>
    </source>
</evidence>
<proteinExistence type="predicted"/>
<reference evidence="2 3" key="1">
    <citation type="submission" date="2017-03" db="EMBL/GenBank/DDBJ databases">
        <title>Genomes of endolithic fungi from Antarctica.</title>
        <authorList>
            <person name="Coleine C."/>
            <person name="Masonjones S."/>
            <person name="Stajich J.E."/>
        </authorList>
    </citation>
    <scope>NUCLEOTIDE SEQUENCE [LARGE SCALE GENOMIC DNA]</scope>
    <source>
        <strain evidence="2 3">CCFEE 6314</strain>
    </source>
</reference>
<comment type="caution">
    <text evidence="2">The sequence shown here is derived from an EMBL/GenBank/DDBJ whole genome shotgun (WGS) entry which is preliminary data.</text>
</comment>
<dbReference type="PANTHER" id="PTHR47260:SF3">
    <property type="entry name" value="THIOESTERASE FAMILY PROTEIN (AFU_ORTHOLOGUE AFUA_7G03960)"/>
    <property type="match status" value="1"/>
</dbReference>
<organism evidence="2 3">
    <name type="scientific">Exophiala mesophila</name>
    <name type="common">Black yeast-like fungus</name>
    <dbReference type="NCBI Taxonomy" id="212818"/>
    <lineage>
        <taxon>Eukaryota</taxon>
        <taxon>Fungi</taxon>
        <taxon>Dikarya</taxon>
        <taxon>Ascomycota</taxon>
        <taxon>Pezizomycotina</taxon>
        <taxon>Eurotiomycetes</taxon>
        <taxon>Chaetothyriomycetidae</taxon>
        <taxon>Chaetothyriales</taxon>
        <taxon>Herpotrichiellaceae</taxon>
        <taxon>Exophiala</taxon>
    </lineage>
</organism>
<dbReference type="EMBL" id="NAJM01000007">
    <property type="protein sequence ID" value="RVX73618.1"/>
    <property type="molecule type" value="Genomic_DNA"/>
</dbReference>